<protein>
    <submittedName>
        <fullName evidence="1">DUF500 domain protein</fullName>
    </submittedName>
</protein>
<evidence type="ECO:0000313" key="1">
    <source>
        <dbReference type="EMBL" id="OAA47913.1"/>
    </source>
</evidence>
<proteinExistence type="predicted"/>
<reference evidence="1 2" key="1">
    <citation type="journal article" date="2016" name="Genome Biol. Evol.">
        <title>Divergent and convergent evolution of fungal pathogenicity.</title>
        <authorList>
            <person name="Shang Y."/>
            <person name="Xiao G."/>
            <person name="Zheng P."/>
            <person name="Cen K."/>
            <person name="Zhan S."/>
            <person name="Wang C."/>
        </authorList>
    </citation>
    <scope>NUCLEOTIDE SEQUENCE [LARGE SCALE GENOMIC DNA]</scope>
    <source>
        <strain evidence="1 2">RCEF 4871</strain>
    </source>
</reference>
<accession>A0A167HHE5</accession>
<dbReference type="EMBL" id="AZHC01000005">
    <property type="protein sequence ID" value="OAA47913.1"/>
    <property type="molecule type" value="Genomic_DNA"/>
</dbReference>
<sequence length="353" mass="39487">MASYLPNNGFVQQGHGDQERFYDVTEVEDDVFVNGGNPWKTDMDRDSGVAINEGEKLELRAGLDEIVSMAEGGDHRPELQTTRRGPPQLPASIARVMHLHVFCIVLIQYEHPWPLVRPLSPTDGGPDVHKAIATRPKLFAPADQFELTDYAATIRADNNKYLLYGGAPHHSGKCQPSRPSFFQPPRVSPSFGIVRRKEEGLGRPVDLEVCATNASLQDPPSSAILQAACSTVYSNFPTDRSADAAILPTYHCTARWAAKRFEPDLACCWCSANWWPTCPHDTVLWKFPDFKFLSHAEVHERFAQKARFPSQRDGVAHVENAKIWAKVGSAQCHGVFRRRDKDKDSRDDEINPS</sequence>
<gene>
    <name evidence="1" type="ORF">NOR_02403</name>
</gene>
<dbReference type="AlphaFoldDB" id="A0A167HHE5"/>
<comment type="caution">
    <text evidence="1">The sequence shown here is derived from an EMBL/GenBank/DDBJ whole genome shotgun (WGS) entry which is preliminary data.</text>
</comment>
<organism evidence="1 2">
    <name type="scientific">Metarhizium rileyi (strain RCEF 4871)</name>
    <name type="common">Nomuraea rileyi</name>
    <dbReference type="NCBI Taxonomy" id="1649241"/>
    <lineage>
        <taxon>Eukaryota</taxon>
        <taxon>Fungi</taxon>
        <taxon>Dikarya</taxon>
        <taxon>Ascomycota</taxon>
        <taxon>Pezizomycotina</taxon>
        <taxon>Sordariomycetes</taxon>
        <taxon>Hypocreomycetidae</taxon>
        <taxon>Hypocreales</taxon>
        <taxon>Clavicipitaceae</taxon>
        <taxon>Metarhizium</taxon>
    </lineage>
</organism>
<evidence type="ECO:0000313" key="2">
    <source>
        <dbReference type="Proteomes" id="UP000243498"/>
    </source>
</evidence>
<dbReference type="STRING" id="1081105.A0A167HHE5"/>
<name>A0A167HHE5_METRR</name>
<keyword evidence="2" id="KW-1185">Reference proteome</keyword>
<dbReference type="Proteomes" id="UP000243498">
    <property type="component" value="Unassembled WGS sequence"/>
</dbReference>